<dbReference type="AlphaFoldDB" id="A0A6A6UCW6"/>
<keyword evidence="1" id="KW-1133">Transmembrane helix</keyword>
<keyword evidence="3" id="KW-1185">Reference proteome</keyword>
<gene>
    <name evidence="2" type="ORF">BT63DRAFT_260947</name>
</gene>
<evidence type="ECO:0000256" key="1">
    <source>
        <dbReference type="SAM" id="Phobius"/>
    </source>
</evidence>
<feature type="transmembrane region" description="Helical" evidence="1">
    <location>
        <begin position="78"/>
        <end position="96"/>
    </location>
</feature>
<accession>A0A6A6UCW6</accession>
<evidence type="ECO:0000313" key="2">
    <source>
        <dbReference type="EMBL" id="KAF2669431.1"/>
    </source>
</evidence>
<keyword evidence="1" id="KW-0472">Membrane</keyword>
<name>A0A6A6UCW6_9PEZI</name>
<sequence>MNVLRNAARSAGQKRRFLTSVTPQQTFATIGRVEGSWPESQVDDRDVVGDGKCCCRIPISLPTLTPHKKSARLKPTSISRYDFILSFAIGFVAIWFRPRTSSPKIHAATRVPGKFRVVSPRAGMPSSFGPTQSTLA</sequence>
<dbReference type="EMBL" id="MU004235">
    <property type="protein sequence ID" value="KAF2669431.1"/>
    <property type="molecule type" value="Genomic_DNA"/>
</dbReference>
<organism evidence="2 3">
    <name type="scientific">Microthyrium microscopicum</name>
    <dbReference type="NCBI Taxonomy" id="703497"/>
    <lineage>
        <taxon>Eukaryota</taxon>
        <taxon>Fungi</taxon>
        <taxon>Dikarya</taxon>
        <taxon>Ascomycota</taxon>
        <taxon>Pezizomycotina</taxon>
        <taxon>Dothideomycetes</taxon>
        <taxon>Dothideomycetes incertae sedis</taxon>
        <taxon>Microthyriales</taxon>
        <taxon>Microthyriaceae</taxon>
        <taxon>Microthyrium</taxon>
    </lineage>
</organism>
<proteinExistence type="predicted"/>
<evidence type="ECO:0000313" key="3">
    <source>
        <dbReference type="Proteomes" id="UP000799302"/>
    </source>
</evidence>
<protein>
    <submittedName>
        <fullName evidence="2">Uncharacterized protein</fullName>
    </submittedName>
</protein>
<reference evidence="2" key="1">
    <citation type="journal article" date="2020" name="Stud. Mycol.">
        <title>101 Dothideomycetes genomes: a test case for predicting lifestyles and emergence of pathogens.</title>
        <authorList>
            <person name="Haridas S."/>
            <person name="Albert R."/>
            <person name="Binder M."/>
            <person name="Bloem J."/>
            <person name="Labutti K."/>
            <person name="Salamov A."/>
            <person name="Andreopoulos B."/>
            <person name="Baker S."/>
            <person name="Barry K."/>
            <person name="Bills G."/>
            <person name="Bluhm B."/>
            <person name="Cannon C."/>
            <person name="Castanera R."/>
            <person name="Culley D."/>
            <person name="Daum C."/>
            <person name="Ezra D."/>
            <person name="Gonzalez J."/>
            <person name="Henrissat B."/>
            <person name="Kuo A."/>
            <person name="Liang C."/>
            <person name="Lipzen A."/>
            <person name="Lutzoni F."/>
            <person name="Magnuson J."/>
            <person name="Mondo S."/>
            <person name="Nolan M."/>
            <person name="Ohm R."/>
            <person name="Pangilinan J."/>
            <person name="Park H.-J."/>
            <person name="Ramirez L."/>
            <person name="Alfaro M."/>
            <person name="Sun H."/>
            <person name="Tritt A."/>
            <person name="Yoshinaga Y."/>
            <person name="Zwiers L.-H."/>
            <person name="Turgeon B."/>
            <person name="Goodwin S."/>
            <person name="Spatafora J."/>
            <person name="Crous P."/>
            <person name="Grigoriev I."/>
        </authorList>
    </citation>
    <scope>NUCLEOTIDE SEQUENCE</scope>
    <source>
        <strain evidence="2">CBS 115976</strain>
    </source>
</reference>
<keyword evidence="1" id="KW-0812">Transmembrane</keyword>
<dbReference type="Proteomes" id="UP000799302">
    <property type="component" value="Unassembled WGS sequence"/>
</dbReference>